<name>A0A2W5S9F2_ANCNO</name>
<reference evidence="1 2" key="1">
    <citation type="submission" date="2017-08" db="EMBL/GenBank/DDBJ databases">
        <title>Infants hospitalized years apart are colonized by the same room-sourced microbial strains.</title>
        <authorList>
            <person name="Brooks B."/>
            <person name="Olm M.R."/>
            <person name="Firek B.A."/>
            <person name="Baker R."/>
            <person name="Thomas B.C."/>
            <person name="Morowitz M.J."/>
            <person name="Banfield J.F."/>
        </authorList>
    </citation>
    <scope>NUCLEOTIDE SEQUENCE [LARGE SCALE GENOMIC DNA]</scope>
    <source>
        <strain evidence="1">S2_005_001_R2_27</strain>
    </source>
</reference>
<evidence type="ECO:0000313" key="1">
    <source>
        <dbReference type="EMBL" id="PZQ79417.1"/>
    </source>
</evidence>
<proteinExistence type="predicted"/>
<dbReference type="Gene3D" id="1.10.287.160">
    <property type="entry name" value="HR1 repeat"/>
    <property type="match status" value="1"/>
</dbReference>
<dbReference type="InterPro" id="IPR015309">
    <property type="entry name" value="Tscrpt_rep_TraM"/>
</dbReference>
<dbReference type="EMBL" id="QFQD01000089">
    <property type="protein sequence ID" value="PZQ79417.1"/>
    <property type="molecule type" value="Genomic_DNA"/>
</dbReference>
<gene>
    <name evidence="1" type="ORF">DI549_20240</name>
</gene>
<dbReference type="AlphaFoldDB" id="A0A2W5S9F2"/>
<organism evidence="1 2">
    <name type="scientific">Ancylobacter novellus</name>
    <name type="common">Thiobacillus novellus</name>
    <dbReference type="NCBI Taxonomy" id="921"/>
    <lineage>
        <taxon>Bacteria</taxon>
        <taxon>Pseudomonadati</taxon>
        <taxon>Pseudomonadota</taxon>
        <taxon>Alphaproteobacteria</taxon>
        <taxon>Hyphomicrobiales</taxon>
        <taxon>Xanthobacteraceae</taxon>
        <taxon>Ancylobacter</taxon>
    </lineage>
</organism>
<evidence type="ECO:0000313" key="2">
    <source>
        <dbReference type="Proteomes" id="UP000248887"/>
    </source>
</evidence>
<dbReference type="GO" id="GO:0045892">
    <property type="term" value="P:negative regulation of DNA-templated transcription"/>
    <property type="evidence" value="ECO:0007669"/>
    <property type="project" value="InterPro"/>
</dbReference>
<dbReference type="InterPro" id="IPR036336">
    <property type="entry name" value="Tscrpt_rep_TraM_sf"/>
</dbReference>
<accession>A0A2W5S9F2</accession>
<comment type="caution">
    <text evidence="1">The sequence shown here is derived from an EMBL/GenBank/DDBJ whole genome shotgun (WGS) entry which is preliminary data.</text>
</comment>
<sequence>METSESASETKIELRPLIGLTRGLPQSDLEAITVNAIRIHRQLVNRADELFHELPDTCKAGKTQGGEQHIRYIEAAIEMHTQMAAVATLIALLGYTPSVSVN</sequence>
<dbReference type="SUPFAM" id="SSF109631">
    <property type="entry name" value="Transcriptional repressor TraM"/>
    <property type="match status" value="1"/>
</dbReference>
<dbReference type="Proteomes" id="UP000248887">
    <property type="component" value="Unassembled WGS sequence"/>
</dbReference>
<protein>
    <submittedName>
        <fullName evidence="1">Transcriptional regulator</fullName>
    </submittedName>
</protein>
<dbReference type="Pfam" id="PF09228">
    <property type="entry name" value="Prok-TraM"/>
    <property type="match status" value="1"/>
</dbReference>